<sequence>MKVILMRVGLLTCLALGWFHGEAFAEVEQPSQCASYGEIKQKQNPSLQHVNCLLTNAALEADIPPEVVKAIATKESGATEDNRIWGQFDNEGNPRVSQDGGIGLMQITNQSTYDQERLKYDIYYNIQVGVQILSNMYNRTDLPKIKGAGREIIENWYFPVMAYNGTKPVNSPFYQSTGEKNTEASQEKVFALIEYYSFVNDSKLKLGQFPFTTEDFDYDISQDENIKFLKKEYTLTDQLHSSAYSFKLGNKVTVTGDGVNLRSQPGTSSTISTLAKDTTLVVNGDFKYDQDSGSERQFVWYPVSTLDQQSAGYISSAYLMKSYTPGKVTNVSMSTDKISPQTEGTPVTLTATSEGSSEPEYRFYVRDGKGTLTTLQEYGSSNTVTWTPQSKGTYTLIVHAKDKSKSGANSYYEARTEKTYQIEAGKVTNVSMSTDKASPQTEGTSVTLTATSEGSSEPEYRFYVRDGKGTLITLQEYESSNKVTWIPQTQGTYTLIVHAKDKSKSGANSYYEARTERTYQVEAGKVTKVSMSTDKASPQTEGTSVTLTATSEGSSEPEYRFYVRDGKGTLTTLQEYGSSNKVTWTPQSKGTYTLIVHAKDKSKSGANSYYEARMDTSYTIN</sequence>
<dbReference type="SUPFAM" id="SSF53955">
    <property type="entry name" value="Lysozyme-like"/>
    <property type="match status" value="1"/>
</dbReference>
<protein>
    <recommendedName>
        <fullName evidence="3">SH3b domain-containing protein</fullName>
    </recommendedName>
</protein>
<dbReference type="CDD" id="cd00254">
    <property type="entry name" value="LT-like"/>
    <property type="match status" value="1"/>
</dbReference>
<feature type="domain" description="SH3b" evidence="3">
    <location>
        <begin position="249"/>
        <end position="323"/>
    </location>
</feature>
<keyword evidence="2" id="KW-0732">Signal</keyword>
<dbReference type="InterPro" id="IPR003646">
    <property type="entry name" value="SH3-like_bac-type"/>
</dbReference>
<gene>
    <name evidence="4" type="ORF">C3744_12355</name>
</gene>
<name>A0A3D8X2F4_PRIMG</name>
<evidence type="ECO:0000256" key="1">
    <source>
        <dbReference type="SAM" id="MobiDB-lite"/>
    </source>
</evidence>
<feature type="signal peptide" evidence="2">
    <location>
        <begin position="1"/>
        <end position="25"/>
    </location>
</feature>
<dbReference type="Gene3D" id="2.30.30.40">
    <property type="entry name" value="SH3 Domains"/>
    <property type="match status" value="1"/>
</dbReference>
<dbReference type="EMBL" id="PQWM01000009">
    <property type="protein sequence ID" value="RDZ14680.1"/>
    <property type="molecule type" value="Genomic_DNA"/>
</dbReference>
<feature type="region of interest" description="Disordered" evidence="1">
    <location>
        <begin position="335"/>
        <end position="355"/>
    </location>
</feature>
<feature type="chain" id="PRO_5017716127" description="SH3b domain-containing protein" evidence="2">
    <location>
        <begin position="26"/>
        <end position="621"/>
    </location>
</feature>
<reference evidence="4 5" key="1">
    <citation type="journal article" date="2018" name="Appl. Environ. Microbiol.">
        <title>Antimicrobial susceptibility testing and tentative epidemiological cut-off values of five Bacillus species relevant for use as animal feed additives or for plant protection.</title>
        <authorList>
            <person name="Agerso Y."/>
            <person name="Stuer-Lauridsen B."/>
            <person name="Bjerre K."/>
            <person name="Jensen M.G."/>
            <person name="Johansen E."/>
            <person name="Bennedsen M."/>
            <person name="Brockmann E."/>
            <person name="Nielsen B."/>
        </authorList>
    </citation>
    <scope>NUCLEOTIDE SEQUENCE [LARGE SCALE GENOMIC DNA]</scope>
    <source>
        <strain evidence="4 5">CHCC20162</strain>
    </source>
</reference>
<dbReference type="AlphaFoldDB" id="A0A3D8X2F4"/>
<evidence type="ECO:0000313" key="4">
    <source>
        <dbReference type="EMBL" id="RDZ14680.1"/>
    </source>
</evidence>
<comment type="caution">
    <text evidence="4">The sequence shown here is derived from an EMBL/GenBank/DDBJ whole genome shotgun (WGS) entry which is preliminary data.</text>
</comment>
<organism evidence="4 5">
    <name type="scientific">Priestia megaterium</name>
    <name type="common">Bacillus megaterium</name>
    <dbReference type="NCBI Taxonomy" id="1404"/>
    <lineage>
        <taxon>Bacteria</taxon>
        <taxon>Bacillati</taxon>
        <taxon>Bacillota</taxon>
        <taxon>Bacilli</taxon>
        <taxon>Bacillales</taxon>
        <taxon>Bacillaceae</taxon>
        <taxon>Priestia</taxon>
    </lineage>
</organism>
<dbReference type="Gene3D" id="1.10.530.10">
    <property type="match status" value="1"/>
</dbReference>
<accession>A0A3D8X2F4</accession>
<evidence type="ECO:0000259" key="3">
    <source>
        <dbReference type="PROSITE" id="PS51781"/>
    </source>
</evidence>
<feature type="region of interest" description="Disordered" evidence="1">
    <location>
        <begin position="432"/>
        <end position="452"/>
    </location>
</feature>
<evidence type="ECO:0000256" key="2">
    <source>
        <dbReference type="SAM" id="SignalP"/>
    </source>
</evidence>
<evidence type="ECO:0000313" key="5">
    <source>
        <dbReference type="Proteomes" id="UP000256519"/>
    </source>
</evidence>
<dbReference type="PROSITE" id="PS51781">
    <property type="entry name" value="SH3B"/>
    <property type="match status" value="1"/>
</dbReference>
<proteinExistence type="predicted"/>
<dbReference type="InterPro" id="IPR008258">
    <property type="entry name" value="Transglycosylase_SLT_dom_1"/>
</dbReference>
<dbReference type="Proteomes" id="UP000256519">
    <property type="component" value="Unassembled WGS sequence"/>
</dbReference>
<dbReference type="Pfam" id="PF01464">
    <property type="entry name" value="SLT"/>
    <property type="match status" value="1"/>
</dbReference>
<dbReference type="Pfam" id="PF08239">
    <property type="entry name" value="SH3_3"/>
    <property type="match status" value="1"/>
</dbReference>
<dbReference type="RefSeq" id="WP_116074372.1">
    <property type="nucleotide sequence ID" value="NZ_CP187630.1"/>
</dbReference>
<dbReference type="InterPro" id="IPR023346">
    <property type="entry name" value="Lysozyme-like_dom_sf"/>
</dbReference>
<feature type="region of interest" description="Disordered" evidence="1">
    <location>
        <begin position="530"/>
        <end position="552"/>
    </location>
</feature>